<dbReference type="AlphaFoldDB" id="A0A6A7A3C6"/>
<evidence type="ECO:0000313" key="2">
    <source>
        <dbReference type="EMBL" id="KAF2827822.1"/>
    </source>
</evidence>
<reference evidence="2" key="1">
    <citation type="journal article" date="2020" name="Stud. Mycol.">
        <title>101 Dothideomycetes genomes: a test case for predicting lifestyles and emergence of pathogens.</title>
        <authorList>
            <person name="Haridas S."/>
            <person name="Albert R."/>
            <person name="Binder M."/>
            <person name="Bloem J."/>
            <person name="Labutti K."/>
            <person name="Salamov A."/>
            <person name="Andreopoulos B."/>
            <person name="Baker S."/>
            <person name="Barry K."/>
            <person name="Bills G."/>
            <person name="Bluhm B."/>
            <person name="Cannon C."/>
            <person name="Castanera R."/>
            <person name="Culley D."/>
            <person name="Daum C."/>
            <person name="Ezra D."/>
            <person name="Gonzalez J."/>
            <person name="Henrissat B."/>
            <person name="Kuo A."/>
            <person name="Liang C."/>
            <person name="Lipzen A."/>
            <person name="Lutzoni F."/>
            <person name="Magnuson J."/>
            <person name="Mondo S."/>
            <person name="Nolan M."/>
            <person name="Ohm R."/>
            <person name="Pangilinan J."/>
            <person name="Park H.-J."/>
            <person name="Ramirez L."/>
            <person name="Alfaro M."/>
            <person name="Sun H."/>
            <person name="Tritt A."/>
            <person name="Yoshinaga Y."/>
            <person name="Zwiers L.-H."/>
            <person name="Turgeon B."/>
            <person name="Goodwin S."/>
            <person name="Spatafora J."/>
            <person name="Crous P."/>
            <person name="Grigoriev I."/>
        </authorList>
    </citation>
    <scope>NUCLEOTIDE SEQUENCE</scope>
    <source>
        <strain evidence="2">CBS 113818</strain>
    </source>
</reference>
<proteinExistence type="predicted"/>
<dbReference type="OrthoDB" id="3801607at2759"/>
<sequence>MVSKQNKNLRREAIQRAEKYEEEQQKKLADNIAAKAAHDGSSSDHAATSKMMINPATGRKLRVDMATDLSTFGPAKHNFVAGPNQDPSIFDMLAARCNTEPEANGLLPLGKTNVEGACEEGLQTEQVQEEHVNEAPLTILNRIFASAEPAALTVLVKHSHTSSSEKERPAQLTTIPMHSASYDLPSYPINLGRPGDAIFIDLSSWAKEETARLQQLQMKQTTCQKRRLLEASMSKDMELMLYRQFVPIISKSEPIPVIPRPTASSPVATWKSERIFFVDVDGNTRLVDLNQTLYNLDVEMDDGASDFDSIASPMKIAQWLAPNSAATDTTSSDESTEEVDSDELAEFEQFNCEFITREAAQVDGETTPATTLNLSDDEDIIDPCLVSTSAHGVETVYLSDGISSGTAASTTRSSETQVLEAIPNLDDDVVPMTTTDYRQFVDLEDQESLLMNNNVDTQHDIISELDAESIAEFHSRRDECELALEADVEVTPVDTTLFTMVDTVYAPAQIISYKTVVSAIELKEDDAINKTTGSAKSRQIFSSDWASELMRTTLGTKSLFTFLEHLEPSDDGRTSKSAIVTTFLQLVSIERKELGERALPSSYTTSSVLASKIVPHTTFLGITSLATLLAQFGFGMHGETTVDEVYRVFKAESKEDLCLQVKASTGVIGALGFRLGKLPKFEMV</sequence>
<feature type="region of interest" description="Disordered" evidence="1">
    <location>
        <begin position="1"/>
        <end position="26"/>
    </location>
</feature>
<gene>
    <name evidence="2" type="ORF">CC86DRAFT_380825</name>
</gene>
<accession>A0A6A7A3C6</accession>
<organism evidence="2 3">
    <name type="scientific">Ophiobolus disseminans</name>
    <dbReference type="NCBI Taxonomy" id="1469910"/>
    <lineage>
        <taxon>Eukaryota</taxon>
        <taxon>Fungi</taxon>
        <taxon>Dikarya</taxon>
        <taxon>Ascomycota</taxon>
        <taxon>Pezizomycotina</taxon>
        <taxon>Dothideomycetes</taxon>
        <taxon>Pleosporomycetidae</taxon>
        <taxon>Pleosporales</taxon>
        <taxon>Pleosporineae</taxon>
        <taxon>Phaeosphaeriaceae</taxon>
        <taxon>Ophiobolus</taxon>
    </lineage>
</organism>
<dbReference type="Proteomes" id="UP000799424">
    <property type="component" value="Unassembled WGS sequence"/>
</dbReference>
<evidence type="ECO:0000256" key="1">
    <source>
        <dbReference type="SAM" id="MobiDB-lite"/>
    </source>
</evidence>
<evidence type="ECO:0000313" key="3">
    <source>
        <dbReference type="Proteomes" id="UP000799424"/>
    </source>
</evidence>
<name>A0A6A7A3C6_9PLEO</name>
<keyword evidence="3" id="KW-1185">Reference proteome</keyword>
<feature type="compositionally biased region" description="Basic and acidic residues" evidence="1">
    <location>
        <begin position="9"/>
        <end position="26"/>
    </location>
</feature>
<dbReference type="EMBL" id="MU006223">
    <property type="protein sequence ID" value="KAF2827822.1"/>
    <property type="molecule type" value="Genomic_DNA"/>
</dbReference>
<protein>
    <submittedName>
        <fullName evidence="2">Uncharacterized protein</fullName>
    </submittedName>
</protein>